<feature type="domain" description="Importin N-terminal" evidence="10">
    <location>
        <begin position="31"/>
        <end position="99"/>
    </location>
</feature>
<evidence type="ECO:0000256" key="3">
    <source>
        <dbReference type="ARBA" id="ARBA00022448"/>
    </source>
</evidence>
<evidence type="ECO:0000256" key="8">
    <source>
        <dbReference type="ARBA" id="ARBA00038423"/>
    </source>
</evidence>
<dbReference type="EMBL" id="LGRX02032289">
    <property type="protein sequence ID" value="KAK3244095.1"/>
    <property type="molecule type" value="Genomic_DNA"/>
</dbReference>
<dbReference type="Gene3D" id="1.25.10.10">
    <property type="entry name" value="Leucine-rich Repeat Variant"/>
    <property type="match status" value="1"/>
</dbReference>
<name>A0AAE0BYA0_9CHLO</name>
<dbReference type="Pfam" id="PF03810">
    <property type="entry name" value="IBN_N"/>
    <property type="match status" value="1"/>
</dbReference>
<dbReference type="Proteomes" id="UP001190700">
    <property type="component" value="Unassembled WGS sequence"/>
</dbReference>
<protein>
    <submittedName>
        <fullName evidence="11">Transportin-1</fullName>
    </submittedName>
</protein>
<dbReference type="PANTHER" id="PTHR10527">
    <property type="entry name" value="IMPORTIN BETA"/>
    <property type="match status" value="1"/>
</dbReference>
<evidence type="ECO:0000313" key="12">
    <source>
        <dbReference type="Proteomes" id="UP001190700"/>
    </source>
</evidence>
<reference evidence="11 12" key="1">
    <citation type="journal article" date="2015" name="Genome Biol. Evol.">
        <title>Comparative Genomics of a Bacterivorous Green Alga Reveals Evolutionary Causalities and Consequences of Phago-Mixotrophic Mode of Nutrition.</title>
        <authorList>
            <person name="Burns J.A."/>
            <person name="Paasch A."/>
            <person name="Narechania A."/>
            <person name="Kim E."/>
        </authorList>
    </citation>
    <scope>NUCLEOTIDE SEQUENCE [LARGE SCALE GENOMIC DNA]</scope>
    <source>
        <strain evidence="11 12">PLY_AMNH</strain>
    </source>
</reference>
<dbReference type="SMART" id="SM00913">
    <property type="entry name" value="IBN_N"/>
    <property type="match status" value="1"/>
</dbReference>
<dbReference type="GO" id="GO:0031267">
    <property type="term" value="F:small GTPase binding"/>
    <property type="evidence" value="ECO:0007669"/>
    <property type="project" value="InterPro"/>
</dbReference>
<dbReference type="Pfam" id="PF13513">
    <property type="entry name" value="HEAT_EZ"/>
    <property type="match status" value="1"/>
</dbReference>
<dbReference type="FunFam" id="1.25.10.10:FF:000028">
    <property type="entry name" value="Transportin-1 isoform 1"/>
    <property type="match status" value="1"/>
</dbReference>
<evidence type="ECO:0000256" key="9">
    <source>
        <dbReference type="SAM" id="MobiDB-lite"/>
    </source>
</evidence>
<dbReference type="InterPro" id="IPR040122">
    <property type="entry name" value="Importin_beta"/>
</dbReference>
<dbReference type="AlphaFoldDB" id="A0AAE0BYA0"/>
<evidence type="ECO:0000256" key="2">
    <source>
        <dbReference type="ARBA" id="ARBA00004496"/>
    </source>
</evidence>
<keyword evidence="5" id="KW-0677">Repeat</keyword>
<dbReference type="GO" id="GO:0006606">
    <property type="term" value="P:protein import into nucleus"/>
    <property type="evidence" value="ECO:0007669"/>
    <property type="project" value="InterPro"/>
</dbReference>
<comment type="similarity">
    <text evidence="8">Belongs to the importin beta family. Importin beta-2 subfamily.</text>
</comment>
<evidence type="ECO:0000259" key="10">
    <source>
        <dbReference type="PROSITE" id="PS50166"/>
    </source>
</evidence>
<dbReference type="InterPro" id="IPR016024">
    <property type="entry name" value="ARM-type_fold"/>
</dbReference>
<accession>A0AAE0BYA0</accession>
<proteinExistence type="inferred from homology"/>
<dbReference type="SUPFAM" id="SSF48371">
    <property type="entry name" value="ARM repeat"/>
    <property type="match status" value="1"/>
</dbReference>
<dbReference type="PROSITE" id="PS50166">
    <property type="entry name" value="IMPORTIN_B_NT"/>
    <property type="match status" value="1"/>
</dbReference>
<evidence type="ECO:0000256" key="1">
    <source>
        <dbReference type="ARBA" id="ARBA00004123"/>
    </source>
</evidence>
<evidence type="ECO:0000313" key="11">
    <source>
        <dbReference type="EMBL" id="KAK3244095.1"/>
    </source>
</evidence>
<dbReference type="GO" id="GO:0031981">
    <property type="term" value="C:nuclear lumen"/>
    <property type="evidence" value="ECO:0007669"/>
    <property type="project" value="UniProtKB-ARBA"/>
</dbReference>
<dbReference type="InterPro" id="IPR011989">
    <property type="entry name" value="ARM-like"/>
</dbReference>
<keyword evidence="3" id="KW-0813">Transport</keyword>
<keyword evidence="7" id="KW-0539">Nucleus</keyword>
<evidence type="ECO:0000256" key="4">
    <source>
        <dbReference type="ARBA" id="ARBA00022490"/>
    </source>
</evidence>
<comment type="caution">
    <text evidence="11">The sequence shown here is derived from an EMBL/GenBank/DDBJ whole genome shotgun (WGS) entry which is preliminary data.</text>
</comment>
<keyword evidence="12" id="KW-1185">Reference proteome</keyword>
<feature type="region of interest" description="Disordered" evidence="9">
    <location>
        <begin position="338"/>
        <end position="371"/>
    </location>
</feature>
<keyword evidence="6" id="KW-0653">Protein transport</keyword>
<feature type="compositionally biased region" description="Basic and acidic residues" evidence="9">
    <location>
        <begin position="340"/>
        <end position="351"/>
    </location>
</feature>
<dbReference type="InterPro" id="IPR001494">
    <property type="entry name" value="Importin-beta_N"/>
</dbReference>
<keyword evidence="4" id="KW-0963">Cytoplasm</keyword>
<gene>
    <name evidence="11" type="ORF">CYMTET_46279</name>
</gene>
<evidence type="ECO:0000256" key="5">
    <source>
        <dbReference type="ARBA" id="ARBA00022737"/>
    </source>
</evidence>
<sequence>MTSWQPKPEGVEQIVQLFAECLQPGVNQAQIFTKLQQCSAFPDFNNYLVHIFANEESLPVEVRQSAGLLLKNNLKTAYVTTQPDFQAYIKSSLLRCIGSPSAVLRHTVGAAISVIAQQGGIQAWPEMCIAIGQCLYSEDFNHMEGALDALYEICEDIPAHLDFEVVGLAERPANAFVPRLLQLFTSPHPSLKRLSIACVNQLLTTMPTALYMNMDRYLQELFSLRNDENKAVRKLVCGGFVIVLGIMPDRLHGKLREIIQHMLQSTQDSDPEVALESCEFWSAFCDSLLSEESEYTKEFASQSFFEIMREFLPQLIPILLTNMNYADDDEDVIAAEADESERPDREEDLKPIFHKSQAAHGAEAEEDEDDEDVENVWNLRKCSAAGIDTLSSVYREELLPMIMPVVQARLQDPTDWKVRESAILCVGAIAEGCFRGLSPYLPQLVQMLSALVDDPRPLVRSIACWTLSRFSRWICDAARGGEGNDPTIAAQGSAQLDHVLTVLLRRLLDGNKRVQEAACSAIATLEEEAGRAGQLAARIEPVLQHLMMAFQRYQRKNLRIVYDALGTLADGVGDSLNQPQYVQALVPPLLMKWQQLGDSDRDLFPLLACLNSIASSLTTGMKEYSEPVFQRCIALVQQQLHHKAHGVGGTMGQTTAGEYDKEFIVCALDLLCVLVRYQGPTIEHLLAAGTIREMLLVLCADDAADIRQSAFELLGDMAKTYAAHLSASTREFFQLAIQNLSTQVVASRVNLNACNNACWAIGELAVKVSADDMREHVTPLVTAIVPMLSDPRMNKSLLENSTITIGRIGLMCPEQVAPSLDHFMNDWCRALRNIRDEIEKEHAFLGLCRMLHVNPNAGLNSFAILCMAVASWYGMGTTGWYEMSAELKSELGKILRAYKDYIGQEKWPGVWNQVDEPVRNKLASIYGL</sequence>
<evidence type="ECO:0000256" key="7">
    <source>
        <dbReference type="ARBA" id="ARBA00023242"/>
    </source>
</evidence>
<dbReference type="GO" id="GO:0005737">
    <property type="term" value="C:cytoplasm"/>
    <property type="evidence" value="ECO:0007669"/>
    <property type="project" value="UniProtKB-SubCell"/>
</dbReference>
<evidence type="ECO:0000256" key="6">
    <source>
        <dbReference type="ARBA" id="ARBA00022927"/>
    </source>
</evidence>
<organism evidence="11 12">
    <name type="scientific">Cymbomonas tetramitiformis</name>
    <dbReference type="NCBI Taxonomy" id="36881"/>
    <lineage>
        <taxon>Eukaryota</taxon>
        <taxon>Viridiplantae</taxon>
        <taxon>Chlorophyta</taxon>
        <taxon>Pyramimonadophyceae</taxon>
        <taxon>Pyramimonadales</taxon>
        <taxon>Pyramimonadaceae</taxon>
        <taxon>Cymbomonas</taxon>
    </lineage>
</organism>
<comment type="subcellular location">
    <subcellularLocation>
        <location evidence="2">Cytoplasm</location>
    </subcellularLocation>
    <subcellularLocation>
        <location evidence="1">Nucleus</location>
    </subcellularLocation>
</comment>